<name>A0ABR0A867_9CRUS</name>
<comment type="caution">
    <text evidence="2">The sequence shown here is derived from an EMBL/GenBank/DDBJ whole genome shotgun (WGS) entry which is preliminary data.</text>
</comment>
<dbReference type="Proteomes" id="UP001234178">
    <property type="component" value="Unassembled WGS sequence"/>
</dbReference>
<keyword evidence="3" id="KW-1185">Reference proteome</keyword>
<evidence type="ECO:0000256" key="1">
    <source>
        <dbReference type="SAM" id="MobiDB-lite"/>
    </source>
</evidence>
<gene>
    <name evidence="2" type="ORF">OUZ56_003095</name>
</gene>
<feature type="compositionally biased region" description="Polar residues" evidence="1">
    <location>
        <begin position="26"/>
        <end position="35"/>
    </location>
</feature>
<dbReference type="EMBL" id="JAOYFB010000036">
    <property type="protein sequence ID" value="KAK4021174.1"/>
    <property type="molecule type" value="Genomic_DNA"/>
</dbReference>
<accession>A0ABR0A867</accession>
<proteinExistence type="predicted"/>
<evidence type="ECO:0000313" key="3">
    <source>
        <dbReference type="Proteomes" id="UP001234178"/>
    </source>
</evidence>
<organism evidence="2 3">
    <name type="scientific">Daphnia magna</name>
    <dbReference type="NCBI Taxonomy" id="35525"/>
    <lineage>
        <taxon>Eukaryota</taxon>
        <taxon>Metazoa</taxon>
        <taxon>Ecdysozoa</taxon>
        <taxon>Arthropoda</taxon>
        <taxon>Crustacea</taxon>
        <taxon>Branchiopoda</taxon>
        <taxon>Diplostraca</taxon>
        <taxon>Cladocera</taxon>
        <taxon>Anomopoda</taxon>
        <taxon>Daphniidae</taxon>
        <taxon>Daphnia</taxon>
    </lineage>
</organism>
<evidence type="ECO:0000313" key="2">
    <source>
        <dbReference type="EMBL" id="KAK4021174.1"/>
    </source>
</evidence>
<sequence length="96" mass="10781">MGRKCYQLRKREWNKGLVDPLGKPGGNQSPKDQNTQMSLVASSLPGTGAKYLPELFGSLREPYAKTPFLRFSQYYNFHPNGGMEEAQLGLKSVEML</sequence>
<reference evidence="2 3" key="1">
    <citation type="journal article" date="2023" name="Nucleic Acids Res.">
        <title>The hologenome of Daphnia magna reveals possible DNA methylation and microbiome-mediated evolution of the host genome.</title>
        <authorList>
            <person name="Chaturvedi A."/>
            <person name="Li X."/>
            <person name="Dhandapani V."/>
            <person name="Marshall H."/>
            <person name="Kissane S."/>
            <person name="Cuenca-Cambronero M."/>
            <person name="Asole G."/>
            <person name="Calvet F."/>
            <person name="Ruiz-Romero M."/>
            <person name="Marangio P."/>
            <person name="Guigo R."/>
            <person name="Rago D."/>
            <person name="Mirbahai L."/>
            <person name="Eastwood N."/>
            <person name="Colbourne J.K."/>
            <person name="Zhou J."/>
            <person name="Mallon E."/>
            <person name="Orsini L."/>
        </authorList>
    </citation>
    <scope>NUCLEOTIDE SEQUENCE [LARGE SCALE GENOMIC DNA]</scope>
    <source>
        <strain evidence="2">LRV0_1</strain>
    </source>
</reference>
<feature type="region of interest" description="Disordered" evidence="1">
    <location>
        <begin position="16"/>
        <end position="35"/>
    </location>
</feature>
<protein>
    <submittedName>
        <fullName evidence="2">Uncharacterized protein</fullName>
    </submittedName>
</protein>